<accession>A0A6J4R2R5</accession>
<dbReference type="AlphaFoldDB" id="A0A6J4R2R5"/>
<gene>
    <name evidence="1" type="ORF">AVDCRST_MAG28-3044</name>
</gene>
<organism evidence="1">
    <name type="scientific">uncultured Rubrobacteraceae bacterium</name>
    <dbReference type="NCBI Taxonomy" id="349277"/>
    <lineage>
        <taxon>Bacteria</taxon>
        <taxon>Bacillati</taxon>
        <taxon>Actinomycetota</taxon>
        <taxon>Rubrobacteria</taxon>
        <taxon>Rubrobacterales</taxon>
        <taxon>Rubrobacteraceae</taxon>
        <taxon>environmental samples</taxon>
    </lineage>
</organism>
<proteinExistence type="predicted"/>
<sequence>MKVAVRPFDHSADLQRGIDRLRTLIFPHVPEAYDLEWHHGVWRWLESHPLAEDHMHRWVLVTEEDEVVGHLAAMPQAYRINGRTVIAHTPADYQVLPKYGFQALSLMRRFFRTAENCVAMDMLPTVIAVETRLGAEVAGELQYEAKLLDVSRLPMPRIPGPISRLLNLKEPAPVHPEEDSAMSGIEVHENVVPPKHPRVPFPAPVTSLMNGGLRILDRALIGASSGNLKVEVLEDFDESFDVFFEKIAAVAPCLPEKDATFLRWRYGPGSPAYPLVTVIGVRGREGLLGYAVLGVNQKDRDGYPLDLSVLPGRSDVARALLGETVRFFRRAKVPIIRYRYLDSPATPRLADLRRFGFYTRKGRRNMLLAKFKDPGLHKMAKDLGNWAYSIGDGEATFWFR</sequence>
<reference evidence="1" key="1">
    <citation type="submission" date="2020-02" db="EMBL/GenBank/DDBJ databases">
        <authorList>
            <person name="Meier V. D."/>
        </authorList>
    </citation>
    <scope>NUCLEOTIDE SEQUENCE</scope>
    <source>
        <strain evidence="1">AVDCRST_MAG28</strain>
    </source>
</reference>
<name>A0A6J4R2R5_9ACTN</name>
<protein>
    <submittedName>
        <fullName evidence="1">Uncharacterized protein</fullName>
    </submittedName>
</protein>
<dbReference type="EMBL" id="CADCVE010000074">
    <property type="protein sequence ID" value="CAA9459728.1"/>
    <property type="molecule type" value="Genomic_DNA"/>
</dbReference>
<evidence type="ECO:0000313" key="1">
    <source>
        <dbReference type="EMBL" id="CAA9459728.1"/>
    </source>
</evidence>